<comment type="caution">
    <text evidence="1">The sequence shown here is derived from an EMBL/GenBank/DDBJ whole genome shotgun (WGS) entry which is preliminary data.</text>
</comment>
<dbReference type="AlphaFoldDB" id="A0ABD0KAE3"/>
<proteinExistence type="predicted"/>
<reference evidence="1 2" key="1">
    <citation type="journal article" date="2023" name="Sci. Data">
        <title>Genome assembly of the Korean intertidal mud-creeper Batillaria attramentaria.</title>
        <authorList>
            <person name="Patra A.K."/>
            <person name="Ho P.T."/>
            <person name="Jun S."/>
            <person name="Lee S.J."/>
            <person name="Kim Y."/>
            <person name="Won Y.J."/>
        </authorList>
    </citation>
    <scope>NUCLEOTIDE SEQUENCE [LARGE SCALE GENOMIC DNA]</scope>
    <source>
        <strain evidence="1">Wonlab-2016</strain>
    </source>
</reference>
<sequence length="84" mass="9107">MQSGQILPGKCRYSLNGQSGWVHCAEARDDCGATSSRSEQRGAPLQKVVSGALVVTAPDAEVMMCSRTQLPNELRQVTKRICDK</sequence>
<keyword evidence="2" id="KW-1185">Reference proteome</keyword>
<evidence type="ECO:0000313" key="2">
    <source>
        <dbReference type="Proteomes" id="UP001519460"/>
    </source>
</evidence>
<organism evidence="1 2">
    <name type="scientific">Batillaria attramentaria</name>
    <dbReference type="NCBI Taxonomy" id="370345"/>
    <lineage>
        <taxon>Eukaryota</taxon>
        <taxon>Metazoa</taxon>
        <taxon>Spiralia</taxon>
        <taxon>Lophotrochozoa</taxon>
        <taxon>Mollusca</taxon>
        <taxon>Gastropoda</taxon>
        <taxon>Caenogastropoda</taxon>
        <taxon>Sorbeoconcha</taxon>
        <taxon>Cerithioidea</taxon>
        <taxon>Batillariidae</taxon>
        <taxon>Batillaria</taxon>
    </lineage>
</organism>
<accession>A0ABD0KAE3</accession>
<gene>
    <name evidence="1" type="ORF">BaRGS_00024665</name>
</gene>
<dbReference type="Proteomes" id="UP001519460">
    <property type="component" value="Unassembled WGS sequence"/>
</dbReference>
<evidence type="ECO:0000313" key="1">
    <source>
        <dbReference type="EMBL" id="KAK7484053.1"/>
    </source>
</evidence>
<name>A0ABD0KAE3_9CAEN</name>
<protein>
    <submittedName>
        <fullName evidence="1">Uncharacterized protein</fullName>
    </submittedName>
</protein>
<dbReference type="EMBL" id="JACVVK020000216">
    <property type="protein sequence ID" value="KAK7484053.1"/>
    <property type="molecule type" value="Genomic_DNA"/>
</dbReference>